<proteinExistence type="predicted"/>
<reference evidence="3 4" key="1">
    <citation type="journal article" date="2005" name="Nature">
        <title>Genomic sequence of the pathogenic and allergenic filamentous fungus Aspergillus fumigatus.</title>
        <authorList>
            <person name="Nierman W.C."/>
            <person name="Pain A."/>
            <person name="Anderson M.J."/>
            <person name="Wortman J.R."/>
            <person name="Kim H.S."/>
            <person name="Arroyo J."/>
            <person name="Berriman M."/>
            <person name="Abe K."/>
            <person name="Archer D.B."/>
            <person name="Bermejo C."/>
            <person name="Bennett J."/>
            <person name="Bowyer P."/>
            <person name="Chen D."/>
            <person name="Collins M."/>
            <person name="Coulsen R."/>
            <person name="Davies R."/>
            <person name="Dyer P.S."/>
            <person name="Farman M."/>
            <person name="Fedorova N."/>
            <person name="Fedorova N."/>
            <person name="Feldblyum T.V."/>
            <person name="Fischer R."/>
            <person name="Fosker N."/>
            <person name="Fraser A."/>
            <person name="Garcia J.L."/>
            <person name="Garcia M.J."/>
            <person name="Goble A."/>
            <person name="Goldman G.H."/>
            <person name="Gomi K."/>
            <person name="Griffith-Jones S."/>
            <person name="Gwilliam R."/>
            <person name="Haas B."/>
            <person name="Haas H."/>
            <person name="Harris D."/>
            <person name="Horiuchi H."/>
            <person name="Huang J."/>
            <person name="Humphray S."/>
            <person name="Jimenez J."/>
            <person name="Keller N."/>
            <person name="Khouri H."/>
            <person name="Kitamoto K."/>
            <person name="Kobayashi T."/>
            <person name="Konzack S."/>
            <person name="Kulkarni R."/>
            <person name="Kumagai T."/>
            <person name="Lafon A."/>
            <person name="Latge J.P."/>
            <person name="Li W."/>
            <person name="Lord A."/>
            <person name="Lu C."/>
            <person name="Majoros W.H."/>
            <person name="May G.S."/>
            <person name="Miller B.L."/>
            <person name="Mohamoud Y."/>
            <person name="Molina M."/>
            <person name="Monod M."/>
            <person name="Mouyna I."/>
            <person name="Mulligan S."/>
            <person name="Murphy L."/>
            <person name="O'Neil S."/>
            <person name="Paulsen I."/>
            <person name="Penalva M.A."/>
            <person name="Pertea M."/>
            <person name="Price C."/>
            <person name="Pritchard B.L."/>
            <person name="Quail M.A."/>
            <person name="Rabbinowitsch E."/>
            <person name="Rawlins N."/>
            <person name="Rajandream M.A."/>
            <person name="Reichard U."/>
            <person name="Renauld H."/>
            <person name="Robson G.D."/>
            <person name="Rodriguez de Cordoba S."/>
            <person name="Rodriguez-Pena J.M."/>
            <person name="Ronning C.M."/>
            <person name="Rutter S."/>
            <person name="Salzberg S.L."/>
            <person name="Sanchez M."/>
            <person name="Sanchez-Ferrero J.C."/>
            <person name="Saunders D."/>
            <person name="Seeger K."/>
            <person name="Squares R."/>
            <person name="Squares S."/>
            <person name="Takeuchi M."/>
            <person name="Tekaia F."/>
            <person name="Turner G."/>
            <person name="Vazquez de Aldana C.R."/>
            <person name="Weidman J."/>
            <person name="White O."/>
            <person name="Woodward J."/>
            <person name="Yu J.H."/>
            <person name="Fraser C."/>
            <person name="Galagan J.E."/>
            <person name="Asai K."/>
            <person name="Machida M."/>
            <person name="Hall N."/>
            <person name="Barrell B."/>
            <person name="Denning D.W."/>
        </authorList>
    </citation>
    <scope>NUCLEOTIDE SEQUENCE [LARGE SCALE GENOMIC DNA]</scope>
    <source>
        <strain evidence="3 4">Af293</strain>
    </source>
</reference>
<dbReference type="EMBL" id="AAHF01000010">
    <property type="protein sequence ID" value="EAL86549.1"/>
    <property type="molecule type" value="Genomic_DNA"/>
</dbReference>
<dbReference type="PROSITE" id="PS50090">
    <property type="entry name" value="MYB_LIKE"/>
    <property type="match status" value="1"/>
</dbReference>
<dbReference type="Proteomes" id="UP000002530">
    <property type="component" value="Unassembled WGS sequence"/>
</dbReference>
<feature type="region of interest" description="Disordered" evidence="1">
    <location>
        <begin position="139"/>
        <end position="163"/>
    </location>
</feature>
<dbReference type="HOGENOM" id="CLU_882715_0_0_1"/>
<dbReference type="AlphaFoldDB" id="Q4WFC8"/>
<protein>
    <submittedName>
        <fullName evidence="3">MYB DNA binding domain protein</fullName>
    </submittedName>
</protein>
<gene>
    <name evidence="3" type="ORF">AFUA_3G02650</name>
</gene>
<sequence length="315" mass="35397">MEAALLYDWVTRLATPPSFRSLAKVESYLIKALYSSISLKGYFSSHDGHQGDPKAIYALEVSGGSTNVYHQAVFSKTSGQHDDEWCKPDWDGWQGRGLEAALVAQEAERYKRALFRLLADIQSGSEDQLCDILATQTKVSETGEGKSTPSRQPYQLNARPSPECSVIPATQSVNRLESYPLIAVVVPAPLWMREGVTRSTISAAVARCKKRLRSSRDADDPQDPELLIPGATQQRPRKNQNQWPSLFVIHWAAQTQPYTSDENALLVRLKEREGMLWAEIAAYFPERSASSLQVHYSTKLRHKATPRAEKLRIRR</sequence>
<feature type="compositionally biased region" description="Polar residues" evidence="1">
    <location>
        <begin position="139"/>
        <end position="155"/>
    </location>
</feature>
<dbReference type="Pfam" id="PF13921">
    <property type="entry name" value="Myb_DNA-bind_6"/>
    <property type="match status" value="1"/>
</dbReference>
<dbReference type="STRING" id="330879.Q4WFC8"/>
<name>Q4WFC8_ASPFU</name>
<dbReference type="OrthoDB" id="4369561at2759"/>
<accession>Q4WFC8</accession>
<dbReference type="KEGG" id="afm:AFUA_3G02650"/>
<dbReference type="RefSeq" id="XP_748587.1">
    <property type="nucleotide sequence ID" value="XM_743494.1"/>
</dbReference>
<dbReference type="InterPro" id="IPR001005">
    <property type="entry name" value="SANT/Myb"/>
</dbReference>
<organism evidence="3 4">
    <name type="scientific">Aspergillus fumigatus (strain ATCC MYA-4609 / CBS 101355 / FGSC A1100 / Af293)</name>
    <name type="common">Neosartorya fumigata</name>
    <dbReference type="NCBI Taxonomy" id="330879"/>
    <lineage>
        <taxon>Eukaryota</taxon>
        <taxon>Fungi</taxon>
        <taxon>Dikarya</taxon>
        <taxon>Ascomycota</taxon>
        <taxon>Pezizomycotina</taxon>
        <taxon>Eurotiomycetes</taxon>
        <taxon>Eurotiomycetidae</taxon>
        <taxon>Eurotiales</taxon>
        <taxon>Aspergillaceae</taxon>
        <taxon>Aspergillus</taxon>
        <taxon>Aspergillus subgen. Fumigati</taxon>
    </lineage>
</organism>
<evidence type="ECO:0000259" key="2">
    <source>
        <dbReference type="PROSITE" id="PS50090"/>
    </source>
</evidence>
<dbReference type="SUPFAM" id="SSF46689">
    <property type="entry name" value="Homeodomain-like"/>
    <property type="match status" value="1"/>
</dbReference>
<feature type="region of interest" description="Disordered" evidence="1">
    <location>
        <begin position="212"/>
        <end position="239"/>
    </location>
</feature>
<feature type="domain" description="Myb-like" evidence="2">
    <location>
        <begin position="257"/>
        <end position="300"/>
    </location>
</feature>
<evidence type="ECO:0000313" key="3">
    <source>
        <dbReference type="EMBL" id="EAL86549.1"/>
    </source>
</evidence>
<dbReference type="GeneID" id="3506029"/>
<dbReference type="InParanoid" id="Q4WFC8"/>
<evidence type="ECO:0000256" key="1">
    <source>
        <dbReference type="SAM" id="MobiDB-lite"/>
    </source>
</evidence>
<dbReference type="CDD" id="cd00167">
    <property type="entry name" value="SANT"/>
    <property type="match status" value="1"/>
</dbReference>
<comment type="caution">
    <text evidence="3">The sequence shown here is derived from an EMBL/GenBank/DDBJ whole genome shotgun (WGS) entry which is preliminary data.</text>
</comment>
<dbReference type="Gene3D" id="1.10.10.60">
    <property type="entry name" value="Homeodomain-like"/>
    <property type="match status" value="1"/>
</dbReference>
<dbReference type="VEuPathDB" id="FungiDB:Afu3g02650"/>
<keyword evidence="4" id="KW-1185">Reference proteome</keyword>
<evidence type="ECO:0000313" key="4">
    <source>
        <dbReference type="Proteomes" id="UP000002530"/>
    </source>
</evidence>
<dbReference type="InterPro" id="IPR009057">
    <property type="entry name" value="Homeodomain-like_sf"/>
</dbReference>